<sequence>MFKIPTVLFSSLPSVFNCVIPPPLDIIFLKKYCVHFSPSSISCSLLLKIIPLLLISVRTDISLFTSLISSEKSYPWFKRLKYLCSLFCSPIMCLFSLSFLSFPILLKKVFILVFTISHQSAHES</sequence>
<reference evidence="1 2" key="1">
    <citation type="journal article" date="2022" name="bioRxiv">
        <title>An ancient truncated duplication of the anti-Mullerian hormone receptor type 2 gene is a potential conserved master sex determinant in the Pangasiidae catfish family.</title>
        <authorList>
            <person name="Wen M."/>
            <person name="Pan Q."/>
            <person name="Jouanno E."/>
            <person name="Montfort J."/>
            <person name="Zahm M."/>
            <person name="Cabau C."/>
            <person name="Klopp C."/>
            <person name="Iampietro C."/>
            <person name="Roques C."/>
            <person name="Bouchez O."/>
            <person name="Castinel A."/>
            <person name="Donnadieu C."/>
            <person name="Parrinello H."/>
            <person name="Poncet C."/>
            <person name="Belmonte E."/>
            <person name="Gautier V."/>
            <person name="Avarre J.-C."/>
            <person name="Dugue R."/>
            <person name="Gustiano R."/>
            <person name="Ha T.T.T."/>
            <person name="Campet M."/>
            <person name="Sriphairoj K."/>
            <person name="Ribolli J."/>
            <person name="de Almeida F.L."/>
            <person name="Desvignes T."/>
            <person name="Postlethwait J.H."/>
            <person name="Bucao C.F."/>
            <person name="Robinson-Rechavi M."/>
            <person name="Bobe J."/>
            <person name="Herpin A."/>
            <person name="Guiguen Y."/>
        </authorList>
    </citation>
    <scope>NUCLEOTIDE SEQUENCE [LARGE SCALE GENOMIC DNA]</scope>
    <source>
        <strain evidence="1">YG-Dec2019</strain>
    </source>
</reference>
<name>A0ACC5WMJ8_PANGG</name>
<dbReference type="EMBL" id="CM040460">
    <property type="protein sequence ID" value="MCI4380257.1"/>
    <property type="molecule type" value="Genomic_DNA"/>
</dbReference>
<evidence type="ECO:0000313" key="1">
    <source>
        <dbReference type="EMBL" id="MCI4380257.1"/>
    </source>
</evidence>
<comment type="caution">
    <text evidence="1">The sequence shown here is derived from an EMBL/GenBank/DDBJ whole genome shotgun (WGS) entry which is preliminary data.</text>
</comment>
<proteinExistence type="predicted"/>
<dbReference type="Proteomes" id="UP000829447">
    <property type="component" value="Linkage Group LG7"/>
</dbReference>
<protein>
    <submittedName>
        <fullName evidence="1">Uncharacterized protein</fullName>
    </submittedName>
</protein>
<accession>A0ACC5WMJ8</accession>
<evidence type="ECO:0000313" key="2">
    <source>
        <dbReference type="Proteomes" id="UP000829447"/>
    </source>
</evidence>
<organism evidence="1 2">
    <name type="scientific">Pangasianodon gigas</name>
    <name type="common">Mekong giant catfish</name>
    <name type="synonym">Pangasius gigas</name>
    <dbReference type="NCBI Taxonomy" id="30993"/>
    <lineage>
        <taxon>Eukaryota</taxon>
        <taxon>Metazoa</taxon>
        <taxon>Chordata</taxon>
        <taxon>Craniata</taxon>
        <taxon>Vertebrata</taxon>
        <taxon>Euteleostomi</taxon>
        <taxon>Actinopterygii</taxon>
        <taxon>Neopterygii</taxon>
        <taxon>Teleostei</taxon>
        <taxon>Ostariophysi</taxon>
        <taxon>Siluriformes</taxon>
        <taxon>Pangasiidae</taxon>
        <taxon>Pangasianodon</taxon>
    </lineage>
</organism>
<keyword evidence="2" id="KW-1185">Reference proteome</keyword>
<gene>
    <name evidence="1" type="ORF">PGIGA_G00237560</name>
</gene>